<reference evidence="3 5" key="2">
    <citation type="submission" date="2015-02" db="EMBL/GenBank/DDBJ databases">
        <title>Physiological reanalysis, assessment of diazotrophy, and genome sequences of multiple isolates of Streptomyces thermoautotrophicus.</title>
        <authorList>
            <person name="MacKellar D.C."/>
            <person name="Lieber L."/>
            <person name="Norman J."/>
            <person name="Bolger A."/>
            <person name="Tobin C."/>
            <person name="Murray J.W."/>
            <person name="Prell J."/>
        </authorList>
    </citation>
    <scope>NUCLEOTIDE SEQUENCE [LARGE SCALE GENOMIC DNA]</scope>
    <source>
        <strain evidence="3 5">UBT1</strain>
    </source>
</reference>
<evidence type="ECO:0000313" key="3">
    <source>
        <dbReference type="EMBL" id="KWX09847.1"/>
    </source>
</evidence>
<dbReference type="RefSeq" id="WP_067067526.1">
    <property type="nucleotide sequence ID" value="NZ_JYIJ01000008.1"/>
</dbReference>
<gene>
    <name evidence="2" type="ORF">TH66_00275</name>
    <name evidence="3" type="ORF">TR74_07160</name>
</gene>
<evidence type="ECO:0000313" key="4">
    <source>
        <dbReference type="Proteomes" id="UP000070598"/>
    </source>
</evidence>
<evidence type="ECO:0000313" key="5">
    <source>
        <dbReference type="Proteomes" id="UP000070659"/>
    </source>
</evidence>
<evidence type="ECO:0000256" key="1">
    <source>
        <dbReference type="SAM" id="MobiDB-lite"/>
    </source>
</evidence>
<proteinExistence type="predicted"/>
<evidence type="ECO:0000313" key="2">
    <source>
        <dbReference type="EMBL" id="KWX05986.1"/>
    </source>
</evidence>
<organism evidence="3 4">
    <name type="scientific">Carbonactinospora thermoautotrophica</name>
    <dbReference type="NCBI Taxonomy" id="1469144"/>
    <lineage>
        <taxon>Bacteria</taxon>
        <taxon>Bacillati</taxon>
        <taxon>Actinomycetota</taxon>
        <taxon>Actinomycetes</taxon>
        <taxon>Kitasatosporales</taxon>
        <taxon>Carbonactinosporaceae</taxon>
        <taxon>Carbonactinospora</taxon>
    </lineage>
</organism>
<dbReference type="EMBL" id="JYIK01000705">
    <property type="protein sequence ID" value="KWX09847.1"/>
    <property type="molecule type" value="Genomic_DNA"/>
</dbReference>
<dbReference type="EMBL" id="JYIJ01000008">
    <property type="protein sequence ID" value="KWX05986.1"/>
    <property type="molecule type" value="Genomic_DNA"/>
</dbReference>
<sequence>MPYHYVITLMYPGGEFLSMSGIITPPHGVDRMRVYMDLLAQAQQQSGRSDGVVVFWSLEPNALQTLPAPMTTPAVPAASAEEASAATTRGNR</sequence>
<dbReference type="PATRIC" id="fig|1469144.8.peg.1670"/>
<name>A0A132NIV2_9ACTN</name>
<protein>
    <submittedName>
        <fullName evidence="3">Uncharacterized protein</fullName>
    </submittedName>
</protein>
<dbReference type="AlphaFoldDB" id="A0A132NIV2"/>
<feature type="region of interest" description="Disordered" evidence="1">
    <location>
        <begin position="67"/>
        <end position="92"/>
    </location>
</feature>
<accession>A0A132NIV2</accession>
<dbReference type="Proteomes" id="UP000070659">
    <property type="component" value="Unassembled WGS sequence"/>
</dbReference>
<comment type="caution">
    <text evidence="3">The sequence shown here is derived from an EMBL/GenBank/DDBJ whole genome shotgun (WGS) entry which is preliminary data.</text>
</comment>
<dbReference type="Proteomes" id="UP000070598">
    <property type="component" value="Unassembled WGS sequence"/>
</dbReference>
<reference evidence="4" key="1">
    <citation type="submission" date="2015-02" db="EMBL/GenBank/DDBJ databases">
        <title>Physiological reanalysis, assessment of diazotrophy, and genome sequences of multiple isolates of Streptomyces thermoautotrophicus.</title>
        <authorList>
            <person name="MacKellar D.C."/>
            <person name="Lieber L."/>
            <person name="Norman J."/>
            <person name="Bolger A."/>
            <person name="Tobin C."/>
            <person name="Murray J.W."/>
            <person name="Friesen M."/>
            <person name="Prell J."/>
        </authorList>
    </citation>
    <scope>NUCLEOTIDE SEQUENCE [LARGE SCALE GENOMIC DNA]</scope>
    <source>
        <strain evidence="4">UBT1</strain>
    </source>
</reference>